<dbReference type="AlphaFoldDB" id="I4EJ73"/>
<reference evidence="2 3" key="1">
    <citation type="journal article" date="2012" name="ISME J.">
        <title>Nitrification expanded: discovery, physiology and genomics of a nitrite-oxidizing bacterium from the phylum Chloroflexi.</title>
        <authorList>
            <person name="Sorokin D.Y."/>
            <person name="Lucker S."/>
            <person name="Vejmelkova D."/>
            <person name="Kostrikina N.A."/>
            <person name="Kleerebezem R."/>
            <person name="Rijpstra W.I."/>
            <person name="Damste J.S."/>
            <person name="Le Paslier D."/>
            <person name="Muyzer G."/>
            <person name="Wagner M."/>
            <person name="van Loosdrecht M.C."/>
            <person name="Daims H."/>
        </authorList>
    </citation>
    <scope>NUCLEOTIDE SEQUENCE [LARGE SCALE GENOMIC DNA]</scope>
    <source>
        <strain evidence="3">none</strain>
    </source>
</reference>
<dbReference type="Proteomes" id="UP000004221">
    <property type="component" value="Unassembled WGS sequence"/>
</dbReference>
<proteinExistence type="predicted"/>
<feature type="region of interest" description="Disordered" evidence="1">
    <location>
        <begin position="1"/>
        <end position="28"/>
    </location>
</feature>
<keyword evidence="3" id="KW-1185">Reference proteome</keyword>
<gene>
    <name evidence="2" type="ORF">NITHO_3850010</name>
</gene>
<protein>
    <submittedName>
        <fullName evidence="2">Uncharacterized protein</fullName>
    </submittedName>
</protein>
<evidence type="ECO:0000313" key="2">
    <source>
        <dbReference type="EMBL" id="CCF84735.1"/>
    </source>
</evidence>
<evidence type="ECO:0000313" key="3">
    <source>
        <dbReference type="Proteomes" id="UP000004221"/>
    </source>
</evidence>
<accession>I4EJ73</accession>
<dbReference type="EMBL" id="CAGS01000318">
    <property type="protein sequence ID" value="CCF84735.1"/>
    <property type="molecule type" value="Genomic_DNA"/>
</dbReference>
<organism evidence="2 3">
    <name type="scientific">Nitrolancea hollandica Lb</name>
    <dbReference type="NCBI Taxonomy" id="1129897"/>
    <lineage>
        <taxon>Bacteria</taxon>
        <taxon>Pseudomonadati</taxon>
        <taxon>Thermomicrobiota</taxon>
        <taxon>Thermomicrobia</taxon>
        <taxon>Sphaerobacterales</taxon>
        <taxon>Sphaerobacterineae</taxon>
        <taxon>Sphaerobacteraceae</taxon>
        <taxon>Nitrolancea</taxon>
    </lineage>
</organism>
<evidence type="ECO:0000256" key="1">
    <source>
        <dbReference type="SAM" id="MobiDB-lite"/>
    </source>
</evidence>
<sequence length="62" mass="5697">MTGSPAAGTSMALPPGETEGDGTGEGLGAVGVAVTVGVLAGDGVIVCDGPLHPTASSTSTSQ</sequence>
<comment type="caution">
    <text evidence="2">The sequence shown here is derived from an EMBL/GenBank/DDBJ whole genome shotgun (WGS) entry which is preliminary data.</text>
</comment>
<name>I4EJ73_9BACT</name>